<dbReference type="RefSeq" id="WP_220252484.1">
    <property type="nucleotide sequence ID" value="NZ_JAICCF010000004.1"/>
</dbReference>
<protein>
    <submittedName>
        <fullName evidence="1">Uncharacterized protein</fullName>
    </submittedName>
</protein>
<proteinExistence type="predicted"/>
<evidence type="ECO:0000313" key="1">
    <source>
        <dbReference type="EMBL" id="MBW8687161.1"/>
    </source>
</evidence>
<organism evidence="1 2">
    <name type="scientific">Chitinophaga rhizophila</name>
    <dbReference type="NCBI Taxonomy" id="2866212"/>
    <lineage>
        <taxon>Bacteria</taxon>
        <taxon>Pseudomonadati</taxon>
        <taxon>Bacteroidota</taxon>
        <taxon>Chitinophagia</taxon>
        <taxon>Chitinophagales</taxon>
        <taxon>Chitinophagaceae</taxon>
        <taxon>Chitinophaga</taxon>
    </lineage>
</organism>
<dbReference type="EMBL" id="JAICCF010000004">
    <property type="protein sequence ID" value="MBW8687161.1"/>
    <property type="molecule type" value="Genomic_DNA"/>
</dbReference>
<gene>
    <name evidence="1" type="ORF">K1Y79_22680</name>
</gene>
<sequence>MFNTLANLIGLRIDDERIKDFIDTNGFKYPKKPNISNRSSDLSYWVENKKLGFNLLFRIDTYLTGYPPIPGDKKGIFVPVLAEVRWHNNKSKTVFPQGIDFNHDFDTLVSKLGAPGLKSSDISPTWLNDDGSESFYRWKIMLDEARSIAWRIEYGDDQSVNDISLSLSFDMPLFHMYYEHLYGTFDTFLKTHNHYKTEELMFLHWAIDNDLVKANETTAQVLRDIKAGTQPITEWIRALGRGYINKGDFAAEYPFVHAYINNLSSFDVIYARDFAFTMLTDQQDKDRYFSQEVTDKLNQIEYTTDNYEKIKAMLDRRRAEYREHKFSKSIKAL</sequence>
<keyword evidence="2" id="KW-1185">Reference proteome</keyword>
<name>A0ABS7GHI6_9BACT</name>
<comment type="caution">
    <text evidence="1">The sequence shown here is derived from an EMBL/GenBank/DDBJ whole genome shotgun (WGS) entry which is preliminary data.</text>
</comment>
<evidence type="ECO:0000313" key="2">
    <source>
        <dbReference type="Proteomes" id="UP000812961"/>
    </source>
</evidence>
<reference evidence="1 2" key="1">
    <citation type="submission" date="2021-08" db="EMBL/GenBank/DDBJ databases">
        <title>The genome sequence of Chitinophaga sp. B61.</title>
        <authorList>
            <person name="Zhang X."/>
        </authorList>
    </citation>
    <scope>NUCLEOTIDE SEQUENCE [LARGE SCALE GENOMIC DNA]</scope>
    <source>
        <strain evidence="1 2">B61</strain>
    </source>
</reference>
<dbReference type="Proteomes" id="UP000812961">
    <property type="component" value="Unassembled WGS sequence"/>
</dbReference>
<accession>A0ABS7GHI6</accession>